<feature type="compositionally biased region" description="Basic and acidic residues" evidence="1">
    <location>
        <begin position="29"/>
        <end position="44"/>
    </location>
</feature>
<evidence type="ECO:0000313" key="3">
    <source>
        <dbReference type="Proteomes" id="UP000828390"/>
    </source>
</evidence>
<organism evidence="2 3">
    <name type="scientific">Dreissena polymorpha</name>
    <name type="common">Zebra mussel</name>
    <name type="synonym">Mytilus polymorpha</name>
    <dbReference type="NCBI Taxonomy" id="45954"/>
    <lineage>
        <taxon>Eukaryota</taxon>
        <taxon>Metazoa</taxon>
        <taxon>Spiralia</taxon>
        <taxon>Lophotrochozoa</taxon>
        <taxon>Mollusca</taxon>
        <taxon>Bivalvia</taxon>
        <taxon>Autobranchia</taxon>
        <taxon>Heteroconchia</taxon>
        <taxon>Euheterodonta</taxon>
        <taxon>Imparidentia</taxon>
        <taxon>Neoheterodontei</taxon>
        <taxon>Myida</taxon>
        <taxon>Dreissenoidea</taxon>
        <taxon>Dreissenidae</taxon>
        <taxon>Dreissena</taxon>
    </lineage>
</organism>
<gene>
    <name evidence="2" type="ORF">DPMN_020092</name>
</gene>
<sequence>MGPKREGESRPRSIVAKFTLFKERELVRHQGSELKGHPVLRERAVPTGSVRQTQKVGATNEGSPQPR</sequence>
<feature type="compositionally biased region" description="Polar residues" evidence="1">
    <location>
        <begin position="49"/>
        <end position="67"/>
    </location>
</feature>
<comment type="caution">
    <text evidence="2">The sequence shown here is derived from an EMBL/GenBank/DDBJ whole genome shotgun (WGS) entry which is preliminary data.</text>
</comment>
<reference evidence="2" key="1">
    <citation type="journal article" date="2019" name="bioRxiv">
        <title>The Genome of the Zebra Mussel, Dreissena polymorpha: A Resource for Invasive Species Research.</title>
        <authorList>
            <person name="McCartney M.A."/>
            <person name="Auch B."/>
            <person name="Kono T."/>
            <person name="Mallez S."/>
            <person name="Zhang Y."/>
            <person name="Obille A."/>
            <person name="Becker A."/>
            <person name="Abrahante J.E."/>
            <person name="Garbe J."/>
            <person name="Badalamenti J.P."/>
            <person name="Herman A."/>
            <person name="Mangelson H."/>
            <person name="Liachko I."/>
            <person name="Sullivan S."/>
            <person name="Sone E.D."/>
            <person name="Koren S."/>
            <person name="Silverstein K.A.T."/>
            <person name="Beckman K.B."/>
            <person name="Gohl D.M."/>
        </authorList>
    </citation>
    <scope>NUCLEOTIDE SEQUENCE</scope>
    <source>
        <strain evidence="2">Duluth1</strain>
        <tissue evidence="2">Whole animal</tissue>
    </source>
</reference>
<name>A0A9D4NG65_DREPO</name>
<dbReference type="Proteomes" id="UP000828390">
    <property type="component" value="Unassembled WGS sequence"/>
</dbReference>
<reference evidence="2" key="2">
    <citation type="submission" date="2020-11" db="EMBL/GenBank/DDBJ databases">
        <authorList>
            <person name="McCartney M.A."/>
            <person name="Auch B."/>
            <person name="Kono T."/>
            <person name="Mallez S."/>
            <person name="Becker A."/>
            <person name="Gohl D.M."/>
            <person name="Silverstein K.A.T."/>
            <person name="Koren S."/>
            <person name="Bechman K.B."/>
            <person name="Herman A."/>
            <person name="Abrahante J.E."/>
            <person name="Garbe J."/>
        </authorList>
    </citation>
    <scope>NUCLEOTIDE SEQUENCE</scope>
    <source>
        <strain evidence="2">Duluth1</strain>
        <tissue evidence="2">Whole animal</tissue>
    </source>
</reference>
<protein>
    <submittedName>
        <fullName evidence="2">Uncharacterized protein</fullName>
    </submittedName>
</protein>
<dbReference type="EMBL" id="JAIWYP010000001">
    <property type="protein sequence ID" value="KAH3895923.1"/>
    <property type="molecule type" value="Genomic_DNA"/>
</dbReference>
<proteinExistence type="predicted"/>
<evidence type="ECO:0000256" key="1">
    <source>
        <dbReference type="SAM" id="MobiDB-lite"/>
    </source>
</evidence>
<keyword evidence="3" id="KW-1185">Reference proteome</keyword>
<feature type="region of interest" description="Disordered" evidence="1">
    <location>
        <begin position="29"/>
        <end position="67"/>
    </location>
</feature>
<evidence type="ECO:0000313" key="2">
    <source>
        <dbReference type="EMBL" id="KAH3895923.1"/>
    </source>
</evidence>
<accession>A0A9D4NG65</accession>
<dbReference type="AlphaFoldDB" id="A0A9D4NG65"/>